<sequence>MNVIVLLMNIIFLLSAISLISSVEGCGCGNCKLDNDESCVRCCTLFIRKRSATYANKYGAGYSPKFDSFLFGTAIEPGSEFATYSYTNDDTKYFRDRSFLPLIFNDLFN</sequence>
<accession>A0AC35TR31</accession>
<evidence type="ECO:0000313" key="1">
    <source>
        <dbReference type="Proteomes" id="UP000095286"/>
    </source>
</evidence>
<dbReference type="WBParaSite" id="RSKR_0000341150.1">
    <property type="protein sequence ID" value="RSKR_0000341150.1"/>
    <property type="gene ID" value="RSKR_0000341150"/>
</dbReference>
<evidence type="ECO:0000313" key="2">
    <source>
        <dbReference type="WBParaSite" id="RSKR_0000341150.1"/>
    </source>
</evidence>
<organism evidence="1 2">
    <name type="scientific">Rhabditophanes sp. KR3021</name>
    <dbReference type="NCBI Taxonomy" id="114890"/>
    <lineage>
        <taxon>Eukaryota</taxon>
        <taxon>Metazoa</taxon>
        <taxon>Ecdysozoa</taxon>
        <taxon>Nematoda</taxon>
        <taxon>Chromadorea</taxon>
        <taxon>Rhabditida</taxon>
        <taxon>Tylenchina</taxon>
        <taxon>Panagrolaimomorpha</taxon>
        <taxon>Strongyloidoidea</taxon>
        <taxon>Alloionematidae</taxon>
        <taxon>Rhabditophanes</taxon>
    </lineage>
</organism>
<proteinExistence type="predicted"/>
<name>A0AC35TR31_9BILA</name>
<dbReference type="Proteomes" id="UP000095286">
    <property type="component" value="Unplaced"/>
</dbReference>
<reference evidence="2" key="1">
    <citation type="submission" date="2016-11" db="UniProtKB">
        <authorList>
            <consortium name="WormBaseParasite"/>
        </authorList>
    </citation>
    <scope>IDENTIFICATION</scope>
    <source>
        <strain evidence="2">KR3021</strain>
    </source>
</reference>
<protein>
    <submittedName>
        <fullName evidence="2">Secreted protein</fullName>
    </submittedName>
</protein>